<evidence type="ECO:0000256" key="2">
    <source>
        <dbReference type="ARBA" id="ARBA00011900"/>
    </source>
</evidence>
<dbReference type="Gene3D" id="3.40.50.150">
    <property type="entry name" value="Vaccinia Virus protein VP39"/>
    <property type="match status" value="1"/>
</dbReference>
<dbReference type="PANTHER" id="PTHR33841:SF5">
    <property type="entry name" value="DNA METHYLASE (MODIFICATION METHYLASE) (METHYLTRANSFERASE)-RELATED"/>
    <property type="match status" value="1"/>
</dbReference>
<dbReference type="Pfam" id="PF22837">
    <property type="entry name" value="M_Eco57I_C"/>
    <property type="match status" value="1"/>
</dbReference>
<reference evidence="9 10" key="1">
    <citation type="journal article" date="2016" name="Nat. Commun.">
        <title>Thousands of microbial genomes shed light on interconnected biogeochemical processes in an aquifer system.</title>
        <authorList>
            <person name="Anantharaman K."/>
            <person name="Brown C.T."/>
            <person name="Hug L.A."/>
            <person name="Sharon I."/>
            <person name="Castelle C.J."/>
            <person name="Probst A.J."/>
            <person name="Thomas B.C."/>
            <person name="Singh A."/>
            <person name="Wilkins M.J."/>
            <person name="Karaoz U."/>
            <person name="Brodie E.L."/>
            <person name="Williams K.H."/>
            <person name="Hubbard S.S."/>
            <person name="Banfield J.F."/>
        </authorList>
    </citation>
    <scope>NUCLEOTIDE SEQUENCE [LARGE SCALE GENOMIC DNA]</scope>
</reference>
<sequence length="501" mass="57035">MIHQKLPTNWDEREKLRNKGQFWTPDWVAEAMVAYVAQGADLVFDPGVGKGAFYTALKKVDPKKKFFGTDIDPKVIAEAQKEGIFSKNAELEVRDFILNPPQKLFKAIVANPPYIRHHRLSPEQKNHFRKISLVNLGDTLDGRAGLHIYFLIQALSLLDKGGRLAFIMPADTCEGVFSKKLWNWIGRKFRIDGIITFDHKATPFPGVDTNAVIFLIKNERPTGKIKWAKCLESQSKGFSEFLKKDLVGKSYDGIDIYDRDLTEALSVGLSRPPRTDHNFEFTLTDFARVVRGIATGANEFFFLTRQKAKEFGIPDEFFVPAVGRTRDAEGAYLTKDSLIKLERKGRPTRLFSPNGFRWEDMPESVKNYILDGERAGLSRRALISTRQPWYKMEVREVPIFLFSYLGRRNARFIKNEAGIVPLTGFLCIYPRSNDTEYIEKLWVVLQHPETISNLRLVGKSYGSGAIKVEPRSLERLPLSSDLVKRLGLVPVRADVITSLFT</sequence>
<evidence type="ECO:0000259" key="8">
    <source>
        <dbReference type="Pfam" id="PF22837"/>
    </source>
</evidence>
<dbReference type="GO" id="GO:0003676">
    <property type="term" value="F:nucleic acid binding"/>
    <property type="evidence" value="ECO:0007669"/>
    <property type="project" value="InterPro"/>
</dbReference>
<dbReference type="AlphaFoldDB" id="A0A1F6EHJ3"/>
<accession>A0A1F6EHJ3</accession>
<comment type="similarity">
    <text evidence="1">Belongs to the N(4)/N(6)-methyltransferase family.</text>
</comment>
<organism evidence="9 10">
    <name type="scientific">Candidatus Kaiserbacteria bacterium RIFCSPLOWO2_01_FULL_53_17</name>
    <dbReference type="NCBI Taxonomy" id="1798511"/>
    <lineage>
        <taxon>Bacteria</taxon>
        <taxon>Candidatus Kaiseribacteriota</taxon>
    </lineage>
</organism>
<proteinExistence type="inferred from homology"/>
<dbReference type="GO" id="GO:0032259">
    <property type="term" value="P:methylation"/>
    <property type="evidence" value="ECO:0007669"/>
    <property type="project" value="UniProtKB-KW"/>
</dbReference>
<dbReference type="PRINTS" id="PR00507">
    <property type="entry name" value="N12N6MTFRASE"/>
</dbReference>
<comment type="catalytic activity">
    <reaction evidence="6">
        <text>a 2'-deoxyadenosine in DNA + S-adenosyl-L-methionine = an N(6)-methyl-2'-deoxyadenosine in DNA + S-adenosyl-L-homocysteine + H(+)</text>
        <dbReference type="Rhea" id="RHEA:15197"/>
        <dbReference type="Rhea" id="RHEA-COMP:12418"/>
        <dbReference type="Rhea" id="RHEA-COMP:12419"/>
        <dbReference type="ChEBI" id="CHEBI:15378"/>
        <dbReference type="ChEBI" id="CHEBI:57856"/>
        <dbReference type="ChEBI" id="CHEBI:59789"/>
        <dbReference type="ChEBI" id="CHEBI:90615"/>
        <dbReference type="ChEBI" id="CHEBI:90616"/>
        <dbReference type="EC" id="2.1.1.72"/>
    </reaction>
</comment>
<dbReference type="InterPro" id="IPR029063">
    <property type="entry name" value="SAM-dependent_MTases_sf"/>
</dbReference>
<protein>
    <recommendedName>
        <fullName evidence="2">site-specific DNA-methyltransferase (adenine-specific)</fullName>
        <ecNumber evidence="2">2.1.1.72</ecNumber>
    </recommendedName>
</protein>
<dbReference type="InterPro" id="IPR002052">
    <property type="entry name" value="DNA_methylase_N6_adenine_CS"/>
</dbReference>
<evidence type="ECO:0000256" key="6">
    <source>
        <dbReference type="ARBA" id="ARBA00047942"/>
    </source>
</evidence>
<dbReference type="SUPFAM" id="SSF53335">
    <property type="entry name" value="S-adenosyl-L-methionine-dependent methyltransferases"/>
    <property type="match status" value="1"/>
</dbReference>
<evidence type="ECO:0000256" key="4">
    <source>
        <dbReference type="ARBA" id="ARBA00022679"/>
    </source>
</evidence>
<dbReference type="InterPro" id="IPR050953">
    <property type="entry name" value="N4_N6_ade-DNA_methylase"/>
</dbReference>
<dbReference type="Proteomes" id="UP000177306">
    <property type="component" value="Unassembled WGS sequence"/>
</dbReference>
<dbReference type="CDD" id="cd02440">
    <property type="entry name" value="AdoMet_MTases"/>
    <property type="match status" value="1"/>
</dbReference>
<keyword evidence="5" id="KW-0949">S-adenosyl-L-methionine</keyword>
<evidence type="ECO:0000259" key="7">
    <source>
        <dbReference type="Pfam" id="PF07669"/>
    </source>
</evidence>
<name>A0A1F6EHJ3_9BACT</name>
<dbReference type="PROSITE" id="PS00092">
    <property type="entry name" value="N6_MTASE"/>
    <property type="match status" value="1"/>
</dbReference>
<evidence type="ECO:0000256" key="3">
    <source>
        <dbReference type="ARBA" id="ARBA00022603"/>
    </source>
</evidence>
<dbReference type="InterPro" id="IPR054520">
    <property type="entry name" value="M_Eco57I_C"/>
</dbReference>
<evidence type="ECO:0000313" key="9">
    <source>
        <dbReference type="EMBL" id="OGG73120.1"/>
    </source>
</evidence>
<dbReference type="InterPro" id="IPR011639">
    <property type="entry name" value="MethylTrfase_TaqI-like_dom"/>
</dbReference>
<keyword evidence="4 9" id="KW-0808">Transferase</keyword>
<dbReference type="EMBL" id="MFLY01000010">
    <property type="protein sequence ID" value="OGG73120.1"/>
    <property type="molecule type" value="Genomic_DNA"/>
</dbReference>
<gene>
    <name evidence="9" type="ORF">A3A38_04840</name>
</gene>
<comment type="caution">
    <text evidence="9">The sequence shown here is derived from an EMBL/GenBank/DDBJ whole genome shotgun (WGS) entry which is preliminary data.</text>
</comment>
<evidence type="ECO:0000313" key="10">
    <source>
        <dbReference type="Proteomes" id="UP000177306"/>
    </source>
</evidence>
<dbReference type="EC" id="2.1.1.72" evidence="2"/>
<dbReference type="GO" id="GO:0006304">
    <property type="term" value="P:DNA modification"/>
    <property type="evidence" value="ECO:0007669"/>
    <property type="project" value="InterPro"/>
</dbReference>
<dbReference type="PANTHER" id="PTHR33841">
    <property type="entry name" value="DNA METHYLTRANSFERASE YEEA-RELATED"/>
    <property type="match status" value="1"/>
</dbReference>
<evidence type="ECO:0000256" key="1">
    <source>
        <dbReference type="ARBA" id="ARBA00006594"/>
    </source>
</evidence>
<feature type="domain" description="Type II methyltransferase M.Eco57I C-terminal" evidence="8">
    <location>
        <begin position="282"/>
        <end position="480"/>
    </location>
</feature>
<feature type="domain" description="Type II methyltransferase M.TaqI-like" evidence="7">
    <location>
        <begin position="94"/>
        <end position="199"/>
    </location>
</feature>
<dbReference type="GO" id="GO:0009007">
    <property type="term" value="F:site-specific DNA-methyltransferase (adenine-specific) activity"/>
    <property type="evidence" value="ECO:0007669"/>
    <property type="project" value="UniProtKB-EC"/>
</dbReference>
<evidence type="ECO:0000256" key="5">
    <source>
        <dbReference type="ARBA" id="ARBA00022691"/>
    </source>
</evidence>
<dbReference type="Pfam" id="PF07669">
    <property type="entry name" value="Eco57I"/>
    <property type="match status" value="1"/>
</dbReference>
<keyword evidence="3 9" id="KW-0489">Methyltransferase</keyword>